<feature type="transmembrane region" description="Helical" evidence="6">
    <location>
        <begin position="133"/>
        <end position="152"/>
    </location>
</feature>
<dbReference type="PANTHER" id="PTHR13180">
    <property type="entry name" value="SMALL MEMBRANE PROTEIN-RELATED"/>
    <property type="match status" value="1"/>
</dbReference>
<dbReference type="AlphaFoldDB" id="A0A915IQZ3"/>
<keyword evidence="5 6" id="KW-0472">Membrane</keyword>
<dbReference type="InterPro" id="IPR007919">
    <property type="entry name" value="UPF0220"/>
</dbReference>
<dbReference type="OMA" id="GYVVPQK"/>
<dbReference type="Pfam" id="PF05255">
    <property type="entry name" value="UPF0220"/>
    <property type="match status" value="1"/>
</dbReference>
<evidence type="ECO:0000313" key="7">
    <source>
        <dbReference type="Proteomes" id="UP000887565"/>
    </source>
</evidence>
<feature type="transmembrane region" description="Helical" evidence="6">
    <location>
        <begin position="24"/>
        <end position="47"/>
    </location>
</feature>
<keyword evidence="4 6" id="KW-1133">Transmembrane helix</keyword>
<evidence type="ECO:0000256" key="5">
    <source>
        <dbReference type="ARBA" id="ARBA00023136"/>
    </source>
</evidence>
<evidence type="ECO:0000313" key="8">
    <source>
        <dbReference type="WBParaSite" id="nRc.2.0.1.t16618-RA"/>
    </source>
</evidence>
<evidence type="ECO:0000256" key="4">
    <source>
        <dbReference type="ARBA" id="ARBA00022989"/>
    </source>
</evidence>
<keyword evidence="7" id="KW-1185">Reference proteome</keyword>
<proteinExistence type="inferred from homology"/>
<organism evidence="7 8">
    <name type="scientific">Romanomermis culicivorax</name>
    <name type="common">Nematode worm</name>
    <dbReference type="NCBI Taxonomy" id="13658"/>
    <lineage>
        <taxon>Eukaryota</taxon>
        <taxon>Metazoa</taxon>
        <taxon>Ecdysozoa</taxon>
        <taxon>Nematoda</taxon>
        <taxon>Enoplea</taxon>
        <taxon>Dorylaimia</taxon>
        <taxon>Mermithida</taxon>
        <taxon>Mermithoidea</taxon>
        <taxon>Mermithidae</taxon>
        <taxon>Romanomermis</taxon>
    </lineage>
</organism>
<accession>A0A915IQZ3</accession>
<comment type="similarity">
    <text evidence="2">Belongs to the UPF0220 family.</text>
</comment>
<dbReference type="GO" id="GO:0016020">
    <property type="term" value="C:membrane"/>
    <property type="evidence" value="ECO:0007669"/>
    <property type="project" value="UniProtKB-SubCell"/>
</dbReference>
<name>A0A915IQZ3_ROMCU</name>
<dbReference type="WBParaSite" id="nRc.2.0.1.t16618-RA">
    <property type="protein sequence ID" value="nRc.2.0.1.t16618-RA"/>
    <property type="gene ID" value="nRc.2.0.1.g16618"/>
</dbReference>
<evidence type="ECO:0000256" key="2">
    <source>
        <dbReference type="ARBA" id="ARBA00005335"/>
    </source>
</evidence>
<evidence type="ECO:0000256" key="1">
    <source>
        <dbReference type="ARBA" id="ARBA00004141"/>
    </source>
</evidence>
<dbReference type="Proteomes" id="UP000887565">
    <property type="component" value="Unplaced"/>
</dbReference>
<keyword evidence="3 6" id="KW-0812">Transmembrane</keyword>
<sequence length="162" mass="17909">MSGCLERLSCECGGLDIREKRNSIASIAAGALFWIGWWIIIDIAANYPKNDSSDMGFLHAYYACGVLSTISLVMVNTVSNNQVRGDSMTDGILGSRGARLWLLFGFVIGFASLIASMWILFGDFVVPEAPNQWKGVALFFQNFLIFLASLVYKFGRSEDQWG</sequence>
<protein>
    <submittedName>
        <fullName evidence="8">Transmembrane protein 50A</fullName>
    </submittedName>
</protein>
<evidence type="ECO:0000256" key="3">
    <source>
        <dbReference type="ARBA" id="ARBA00022692"/>
    </source>
</evidence>
<reference evidence="8" key="1">
    <citation type="submission" date="2022-11" db="UniProtKB">
        <authorList>
            <consortium name="WormBaseParasite"/>
        </authorList>
    </citation>
    <scope>IDENTIFICATION</scope>
</reference>
<feature type="transmembrane region" description="Helical" evidence="6">
    <location>
        <begin position="59"/>
        <end position="79"/>
    </location>
</feature>
<evidence type="ECO:0000256" key="6">
    <source>
        <dbReference type="SAM" id="Phobius"/>
    </source>
</evidence>
<feature type="transmembrane region" description="Helical" evidence="6">
    <location>
        <begin position="100"/>
        <end position="121"/>
    </location>
</feature>
<comment type="subcellular location">
    <subcellularLocation>
        <location evidence="1">Membrane</location>
        <topology evidence="1">Multi-pass membrane protein</topology>
    </subcellularLocation>
</comment>